<reference evidence="2 5" key="3">
    <citation type="submission" date="2020-05" db="EMBL/GenBank/DDBJ databases">
        <title>Vigna angularis (adzuki bean) Var. LongXiaoDou No. 4 denovo assembly.</title>
        <authorList>
            <person name="Xiang H."/>
        </authorList>
    </citation>
    <scope>NUCLEOTIDE SEQUENCE [LARGE SCALE GENOMIC DNA]</scope>
    <source>
        <tissue evidence="2">Leaf</tissue>
    </source>
</reference>
<dbReference type="Gramene" id="KOM35475">
    <property type="protein sequence ID" value="KOM35475"/>
    <property type="gene ID" value="LR48_Vigan02g162500"/>
</dbReference>
<proteinExistence type="predicted"/>
<dbReference type="AlphaFoldDB" id="A0A0L9TY69"/>
<dbReference type="InterPro" id="IPR021899">
    <property type="entry name" value="DUF3511"/>
</dbReference>
<dbReference type="EMBL" id="JABFOF010000003">
    <property type="protein sequence ID" value="KAG2402376.1"/>
    <property type="molecule type" value="Genomic_DNA"/>
</dbReference>
<dbReference type="PANTHER" id="PTHR33193">
    <property type="entry name" value="DOMAIN PROTEIN, PUTATIVE (DUF3511)-RELATED"/>
    <property type="match status" value="1"/>
</dbReference>
<accession>A0A0L9TY69</accession>
<dbReference type="OMA" id="WNDHEAK"/>
<name>A0A0L9TY69_PHAAN</name>
<evidence type="ECO:0000313" key="3">
    <source>
        <dbReference type="EMBL" id="KOM35475.1"/>
    </source>
</evidence>
<organism evidence="3 4">
    <name type="scientific">Phaseolus angularis</name>
    <name type="common">Azuki bean</name>
    <name type="synonym">Vigna angularis</name>
    <dbReference type="NCBI Taxonomy" id="3914"/>
    <lineage>
        <taxon>Eukaryota</taxon>
        <taxon>Viridiplantae</taxon>
        <taxon>Streptophyta</taxon>
        <taxon>Embryophyta</taxon>
        <taxon>Tracheophyta</taxon>
        <taxon>Spermatophyta</taxon>
        <taxon>Magnoliopsida</taxon>
        <taxon>eudicotyledons</taxon>
        <taxon>Gunneridae</taxon>
        <taxon>Pentapetalae</taxon>
        <taxon>rosids</taxon>
        <taxon>fabids</taxon>
        <taxon>Fabales</taxon>
        <taxon>Fabaceae</taxon>
        <taxon>Papilionoideae</taxon>
        <taxon>50 kb inversion clade</taxon>
        <taxon>NPAAA clade</taxon>
        <taxon>indigoferoid/millettioid clade</taxon>
        <taxon>Phaseoleae</taxon>
        <taxon>Vigna</taxon>
    </lineage>
</organism>
<dbReference type="Proteomes" id="UP000743370">
    <property type="component" value="Unassembled WGS sequence"/>
</dbReference>
<gene>
    <name evidence="2" type="ORF">HKW66_Vig0235720</name>
    <name evidence="3" type="ORF">LR48_Vigan02g162500</name>
</gene>
<evidence type="ECO:0000313" key="4">
    <source>
        <dbReference type="Proteomes" id="UP000053144"/>
    </source>
</evidence>
<dbReference type="Proteomes" id="UP000053144">
    <property type="component" value="Chromosome 2"/>
</dbReference>
<reference evidence="4" key="1">
    <citation type="journal article" date="2015" name="Proc. Natl. Acad. Sci. U.S.A.">
        <title>Genome sequencing of adzuki bean (Vigna angularis) provides insight into high starch and low fat accumulation and domestication.</title>
        <authorList>
            <person name="Yang K."/>
            <person name="Tian Z."/>
            <person name="Chen C."/>
            <person name="Luo L."/>
            <person name="Zhao B."/>
            <person name="Wang Z."/>
            <person name="Yu L."/>
            <person name="Li Y."/>
            <person name="Sun Y."/>
            <person name="Li W."/>
            <person name="Chen Y."/>
            <person name="Li Y."/>
            <person name="Zhang Y."/>
            <person name="Ai D."/>
            <person name="Zhao J."/>
            <person name="Shang C."/>
            <person name="Ma Y."/>
            <person name="Wu B."/>
            <person name="Wang M."/>
            <person name="Gao L."/>
            <person name="Sun D."/>
            <person name="Zhang P."/>
            <person name="Guo F."/>
            <person name="Wang W."/>
            <person name="Li Y."/>
            <person name="Wang J."/>
            <person name="Varshney R.K."/>
            <person name="Wang J."/>
            <person name="Ling H.Q."/>
            <person name="Wan P."/>
        </authorList>
    </citation>
    <scope>NUCLEOTIDE SEQUENCE</scope>
    <source>
        <strain evidence="4">cv. Jingnong 6</strain>
    </source>
</reference>
<evidence type="ECO:0000256" key="1">
    <source>
        <dbReference type="SAM" id="MobiDB-lite"/>
    </source>
</evidence>
<reference evidence="3" key="2">
    <citation type="submission" date="2015-02" db="EMBL/GenBank/DDBJ databases">
        <authorList>
            <person name="Chooi Y.-H."/>
        </authorList>
    </citation>
    <scope>NUCLEOTIDE SEQUENCE</scope>
    <source>
        <tissue evidence="3">Seedling</tissue>
    </source>
</reference>
<dbReference type="EMBL" id="CM003372">
    <property type="protein sequence ID" value="KOM35475.1"/>
    <property type="molecule type" value="Genomic_DNA"/>
</dbReference>
<dbReference type="Pfam" id="PF12023">
    <property type="entry name" value="DUF3511"/>
    <property type="match status" value="1"/>
</dbReference>
<evidence type="ECO:0000313" key="2">
    <source>
        <dbReference type="EMBL" id="KAG2402376.1"/>
    </source>
</evidence>
<sequence length="92" mass="10789">MAVMKQPPVRTDIQAQAKVVRIIDENQIRIARRERKRSSPPLKPEWNDHEAKRKRRVAKYKRYETEGKVKSSLNEGFRTFKIACIKVVATLV</sequence>
<protein>
    <submittedName>
        <fullName evidence="3">Uncharacterized protein</fullName>
    </submittedName>
</protein>
<evidence type="ECO:0000313" key="5">
    <source>
        <dbReference type="Proteomes" id="UP000743370"/>
    </source>
</evidence>
<dbReference type="PANTHER" id="PTHR33193:SF68">
    <property type="entry name" value="DUF3511 DOMAIN-CONTAINING PROTEIN"/>
    <property type="match status" value="1"/>
</dbReference>
<feature type="region of interest" description="Disordered" evidence="1">
    <location>
        <begin position="33"/>
        <end position="54"/>
    </location>
</feature>